<evidence type="ECO:0000313" key="2">
    <source>
        <dbReference type="EnsemblPlants" id="AET5Gv20249000.16"/>
    </source>
</evidence>
<proteinExistence type="predicted"/>
<dbReference type="PANTHER" id="PTHR33115:SF22">
    <property type="entry name" value="OS12G0449900 PROTEIN"/>
    <property type="match status" value="1"/>
</dbReference>
<evidence type="ECO:0000313" key="3">
    <source>
        <dbReference type="Proteomes" id="UP000015105"/>
    </source>
</evidence>
<keyword evidence="3" id="KW-1185">Reference proteome</keyword>
<evidence type="ECO:0000256" key="1">
    <source>
        <dbReference type="SAM" id="Phobius"/>
    </source>
</evidence>
<accession>A0A453K027</accession>
<dbReference type="EnsemblPlants" id="AET5Gv20249000.16">
    <property type="protein sequence ID" value="AET5Gv20249000.16"/>
    <property type="gene ID" value="AET5Gv20249000"/>
</dbReference>
<feature type="transmembrane region" description="Helical" evidence="1">
    <location>
        <begin position="62"/>
        <end position="84"/>
    </location>
</feature>
<dbReference type="Proteomes" id="UP000015105">
    <property type="component" value="Chromosome 5D"/>
</dbReference>
<reference evidence="2" key="5">
    <citation type="journal article" date="2021" name="G3 (Bethesda)">
        <title>Aegilops tauschii genome assembly Aet v5.0 features greater sequence contiguity and improved annotation.</title>
        <authorList>
            <person name="Wang L."/>
            <person name="Zhu T."/>
            <person name="Rodriguez J.C."/>
            <person name="Deal K.R."/>
            <person name="Dubcovsky J."/>
            <person name="McGuire P.E."/>
            <person name="Lux T."/>
            <person name="Spannagl M."/>
            <person name="Mayer K.F.X."/>
            <person name="Baldrich P."/>
            <person name="Meyers B.C."/>
            <person name="Huo N."/>
            <person name="Gu Y.Q."/>
            <person name="Zhou H."/>
            <person name="Devos K.M."/>
            <person name="Bennetzen J.L."/>
            <person name="Unver T."/>
            <person name="Budak H."/>
            <person name="Gulick P.J."/>
            <person name="Galiba G."/>
            <person name="Kalapos B."/>
            <person name="Nelson D.R."/>
            <person name="Li P."/>
            <person name="You F.M."/>
            <person name="Luo M.C."/>
            <person name="Dvorak J."/>
        </authorList>
    </citation>
    <scope>NUCLEOTIDE SEQUENCE [LARGE SCALE GENOMIC DNA]</scope>
    <source>
        <strain evidence="2">cv. AL8/78</strain>
    </source>
</reference>
<sequence length="92" mass="10389">MASRREKKASYDAKWEVVSINTYALFMGYLSMAVRGMGVLVLTWSTVVLLGGFVSMLRKKDFWCLTIITLVQTAGLVLPIAIYFPVPKYKSF</sequence>
<name>A0A453K027_AEGTS</name>
<keyword evidence="1" id="KW-0812">Transmembrane</keyword>
<reference evidence="2" key="3">
    <citation type="journal article" date="2017" name="Nature">
        <title>Genome sequence of the progenitor of the wheat D genome Aegilops tauschii.</title>
        <authorList>
            <person name="Luo M.C."/>
            <person name="Gu Y.Q."/>
            <person name="Puiu D."/>
            <person name="Wang H."/>
            <person name="Twardziok S.O."/>
            <person name="Deal K.R."/>
            <person name="Huo N."/>
            <person name="Zhu T."/>
            <person name="Wang L."/>
            <person name="Wang Y."/>
            <person name="McGuire P.E."/>
            <person name="Liu S."/>
            <person name="Long H."/>
            <person name="Ramasamy R.K."/>
            <person name="Rodriguez J.C."/>
            <person name="Van S.L."/>
            <person name="Yuan L."/>
            <person name="Wang Z."/>
            <person name="Xia Z."/>
            <person name="Xiao L."/>
            <person name="Anderson O.D."/>
            <person name="Ouyang S."/>
            <person name="Liang Y."/>
            <person name="Zimin A.V."/>
            <person name="Pertea G."/>
            <person name="Qi P."/>
            <person name="Bennetzen J.L."/>
            <person name="Dai X."/>
            <person name="Dawson M.W."/>
            <person name="Muller H.G."/>
            <person name="Kugler K."/>
            <person name="Rivarola-Duarte L."/>
            <person name="Spannagl M."/>
            <person name="Mayer K.F.X."/>
            <person name="Lu F.H."/>
            <person name="Bevan M.W."/>
            <person name="Leroy P."/>
            <person name="Li P."/>
            <person name="You F.M."/>
            <person name="Sun Q."/>
            <person name="Liu Z."/>
            <person name="Lyons E."/>
            <person name="Wicker T."/>
            <person name="Salzberg S.L."/>
            <person name="Devos K.M."/>
            <person name="Dvorak J."/>
        </authorList>
    </citation>
    <scope>NUCLEOTIDE SEQUENCE [LARGE SCALE GENOMIC DNA]</scope>
    <source>
        <strain evidence="2">cv. AL8/78</strain>
    </source>
</reference>
<organism evidence="2 3">
    <name type="scientific">Aegilops tauschii subsp. strangulata</name>
    <name type="common">Goatgrass</name>
    <dbReference type="NCBI Taxonomy" id="200361"/>
    <lineage>
        <taxon>Eukaryota</taxon>
        <taxon>Viridiplantae</taxon>
        <taxon>Streptophyta</taxon>
        <taxon>Embryophyta</taxon>
        <taxon>Tracheophyta</taxon>
        <taxon>Spermatophyta</taxon>
        <taxon>Magnoliopsida</taxon>
        <taxon>Liliopsida</taxon>
        <taxon>Poales</taxon>
        <taxon>Poaceae</taxon>
        <taxon>BOP clade</taxon>
        <taxon>Pooideae</taxon>
        <taxon>Triticodae</taxon>
        <taxon>Triticeae</taxon>
        <taxon>Triticinae</taxon>
        <taxon>Aegilops</taxon>
    </lineage>
</organism>
<dbReference type="Gramene" id="AET5Gv20249000.16">
    <property type="protein sequence ID" value="AET5Gv20249000.16"/>
    <property type="gene ID" value="AET5Gv20249000"/>
</dbReference>
<protein>
    <submittedName>
        <fullName evidence="2">Uncharacterized protein</fullName>
    </submittedName>
</protein>
<feature type="transmembrane region" description="Helical" evidence="1">
    <location>
        <begin position="20"/>
        <end position="50"/>
    </location>
</feature>
<keyword evidence="1" id="KW-0472">Membrane</keyword>
<dbReference type="PANTHER" id="PTHR33115">
    <property type="entry name" value="ARM REPEAT SUPERFAMILY PROTEIN"/>
    <property type="match status" value="1"/>
</dbReference>
<reference evidence="3" key="2">
    <citation type="journal article" date="2017" name="Nat. Plants">
        <title>The Aegilops tauschii genome reveals multiple impacts of transposons.</title>
        <authorList>
            <person name="Zhao G."/>
            <person name="Zou C."/>
            <person name="Li K."/>
            <person name="Wang K."/>
            <person name="Li T."/>
            <person name="Gao L."/>
            <person name="Zhang X."/>
            <person name="Wang H."/>
            <person name="Yang Z."/>
            <person name="Liu X."/>
            <person name="Jiang W."/>
            <person name="Mao L."/>
            <person name="Kong X."/>
            <person name="Jiao Y."/>
            <person name="Jia J."/>
        </authorList>
    </citation>
    <scope>NUCLEOTIDE SEQUENCE [LARGE SCALE GENOMIC DNA]</scope>
    <source>
        <strain evidence="3">cv. AL8/78</strain>
    </source>
</reference>
<dbReference type="AlphaFoldDB" id="A0A453K027"/>
<keyword evidence="1" id="KW-1133">Transmembrane helix</keyword>
<reference evidence="3" key="1">
    <citation type="journal article" date="2014" name="Science">
        <title>Ancient hybridizations among the ancestral genomes of bread wheat.</title>
        <authorList>
            <consortium name="International Wheat Genome Sequencing Consortium,"/>
            <person name="Marcussen T."/>
            <person name="Sandve S.R."/>
            <person name="Heier L."/>
            <person name="Spannagl M."/>
            <person name="Pfeifer M."/>
            <person name="Jakobsen K.S."/>
            <person name="Wulff B.B."/>
            <person name="Steuernagel B."/>
            <person name="Mayer K.F."/>
            <person name="Olsen O.A."/>
        </authorList>
    </citation>
    <scope>NUCLEOTIDE SEQUENCE [LARGE SCALE GENOMIC DNA]</scope>
    <source>
        <strain evidence="3">cv. AL8/78</strain>
    </source>
</reference>
<reference evidence="2" key="4">
    <citation type="submission" date="2019-03" db="UniProtKB">
        <authorList>
            <consortium name="EnsemblPlants"/>
        </authorList>
    </citation>
    <scope>IDENTIFICATION</scope>
</reference>